<gene>
    <name evidence="3" type="ORF">BDV23DRAFT_151993</name>
</gene>
<evidence type="ECO:0000313" key="3">
    <source>
        <dbReference type="EMBL" id="KAE8392042.1"/>
    </source>
</evidence>
<protein>
    <submittedName>
        <fullName evidence="3">AKAP7 2'5' RNA ligase-like domain-containing protein</fullName>
    </submittedName>
</protein>
<reference evidence="3" key="1">
    <citation type="submission" date="2019-04" db="EMBL/GenBank/DDBJ databases">
        <title>Friends and foes A comparative genomics studyof 23 Aspergillus species from section Flavi.</title>
        <authorList>
            <consortium name="DOE Joint Genome Institute"/>
            <person name="Kjaerbolling I."/>
            <person name="Vesth T."/>
            <person name="Frisvad J.C."/>
            <person name="Nybo J.L."/>
            <person name="Theobald S."/>
            <person name="Kildgaard S."/>
            <person name="Isbrandt T."/>
            <person name="Kuo A."/>
            <person name="Sato A."/>
            <person name="Lyhne E.K."/>
            <person name="Kogle M.E."/>
            <person name="Wiebenga A."/>
            <person name="Kun R.S."/>
            <person name="Lubbers R.J."/>
            <person name="Makela M.R."/>
            <person name="Barry K."/>
            <person name="Chovatia M."/>
            <person name="Clum A."/>
            <person name="Daum C."/>
            <person name="Haridas S."/>
            <person name="He G."/>
            <person name="LaButti K."/>
            <person name="Lipzen A."/>
            <person name="Mondo S."/>
            <person name="Riley R."/>
            <person name="Salamov A."/>
            <person name="Simmons B.A."/>
            <person name="Magnuson J.K."/>
            <person name="Henrissat B."/>
            <person name="Mortensen U.H."/>
            <person name="Larsen T.O."/>
            <person name="Devries R.P."/>
            <person name="Grigoriev I.V."/>
            <person name="Machida M."/>
            <person name="Baker S.E."/>
            <person name="Andersen M.R."/>
        </authorList>
    </citation>
    <scope>NUCLEOTIDE SEQUENCE [LARGE SCALE GENOMIC DNA]</scope>
    <source>
        <strain evidence="3">IBT 14317</strain>
    </source>
</reference>
<evidence type="ECO:0000256" key="1">
    <source>
        <dbReference type="SAM" id="MobiDB-lite"/>
    </source>
</evidence>
<dbReference type="AlphaFoldDB" id="A0A5N7CD04"/>
<evidence type="ECO:0000259" key="2">
    <source>
        <dbReference type="Pfam" id="PF10469"/>
    </source>
</evidence>
<keyword evidence="3" id="KW-0436">Ligase</keyword>
<feature type="region of interest" description="Disordered" evidence="1">
    <location>
        <begin position="139"/>
        <end position="186"/>
    </location>
</feature>
<dbReference type="GO" id="GO:0005634">
    <property type="term" value="C:nucleus"/>
    <property type="evidence" value="ECO:0007669"/>
    <property type="project" value="TreeGrafter"/>
</dbReference>
<feature type="compositionally biased region" description="Polar residues" evidence="1">
    <location>
        <begin position="255"/>
        <end position="268"/>
    </location>
</feature>
<dbReference type="Gene3D" id="3.90.1140.10">
    <property type="entry name" value="Cyclic phosphodiesterase"/>
    <property type="match status" value="1"/>
</dbReference>
<name>A0A5N7CD04_PETAA</name>
<dbReference type="GO" id="GO:0006355">
    <property type="term" value="P:regulation of DNA-templated transcription"/>
    <property type="evidence" value="ECO:0007669"/>
    <property type="project" value="TreeGrafter"/>
</dbReference>
<dbReference type="GO" id="GO:0006307">
    <property type="term" value="P:DNA alkylation repair"/>
    <property type="evidence" value="ECO:0007669"/>
    <property type="project" value="InterPro"/>
</dbReference>
<feature type="region of interest" description="Disordered" evidence="1">
    <location>
        <begin position="243"/>
        <end position="268"/>
    </location>
</feature>
<dbReference type="OrthoDB" id="277832at2759"/>
<dbReference type="InterPro" id="IPR009210">
    <property type="entry name" value="ASCC1"/>
</dbReference>
<dbReference type="EMBL" id="ML735240">
    <property type="protein sequence ID" value="KAE8392042.1"/>
    <property type="molecule type" value="Genomic_DNA"/>
</dbReference>
<accession>A0A5N7CD04</accession>
<dbReference type="Pfam" id="PF10469">
    <property type="entry name" value="AKAP7_NLS"/>
    <property type="match status" value="1"/>
</dbReference>
<dbReference type="Proteomes" id="UP000326877">
    <property type="component" value="Unassembled WGS sequence"/>
</dbReference>
<organism evidence="3">
    <name type="scientific">Petromyces alliaceus</name>
    <name type="common">Aspergillus alliaceus</name>
    <dbReference type="NCBI Taxonomy" id="209559"/>
    <lineage>
        <taxon>Eukaryota</taxon>
        <taxon>Fungi</taxon>
        <taxon>Dikarya</taxon>
        <taxon>Ascomycota</taxon>
        <taxon>Pezizomycotina</taxon>
        <taxon>Eurotiomycetes</taxon>
        <taxon>Eurotiomycetidae</taxon>
        <taxon>Eurotiales</taxon>
        <taxon>Aspergillaceae</taxon>
        <taxon>Aspergillus</taxon>
        <taxon>Aspergillus subgen. Circumdati</taxon>
    </lineage>
</organism>
<dbReference type="InterPro" id="IPR019510">
    <property type="entry name" value="AKAP7-like_phosphoesterase"/>
</dbReference>
<sequence length="419" mass="46416">MIYPRPSRPLTTSVTLRLIFCRSYHPNHLKRMPDQQKKEKRPPLTHFLCLPLVNPVSLPQLESSLATFKASIPRHAPRYGAPKQPLIPDSALRPVGTLHLTLGVMSLPTNERLNEAIKFFQSLDLTSIAREAEDIANARARGKQRNAPSAPAVQQSPRPGTRDVVNGDLSHERPSPNSQADPITLVKDAPSPFTISLESLHALPRASAATVLYAAPVDPTARLYPFCKILREKFLESGFLQGEQKKEPSHENGANVPSNGSTQAAGQSIPSKLKIRPLLLHATVANTIYVRGRPRGEGSQRGRDRGNTRFTFDARDIISHYRDYYVDSGRETPRSAVVSVSRGDIEQAHEDLSENEDSRSASEGNPFVWAKDFRIETVCICEMGAKKLDPEGDSNGVNSRLQEQYFSVVERSLDFKSSS</sequence>
<dbReference type="PANTHER" id="PTHR13360">
    <property type="entry name" value="ACTIVATING SIGNAL COINTEGRATOR 1 COMPLEX SUBUNIT 1"/>
    <property type="match status" value="1"/>
</dbReference>
<dbReference type="GO" id="GO:0016874">
    <property type="term" value="F:ligase activity"/>
    <property type="evidence" value="ECO:0007669"/>
    <property type="project" value="UniProtKB-KW"/>
</dbReference>
<proteinExistence type="predicted"/>
<dbReference type="PANTHER" id="PTHR13360:SF1">
    <property type="entry name" value="ACTIVATING SIGNAL COINTEGRATOR 1 COMPLEX SUBUNIT 1"/>
    <property type="match status" value="1"/>
</dbReference>
<feature type="domain" description="A-kinase anchor protein 7-like phosphoesterase" evidence="2">
    <location>
        <begin position="45"/>
        <end position="325"/>
    </location>
</feature>